<evidence type="ECO:0000313" key="3">
    <source>
        <dbReference type="CGD" id="CAL0000170422"/>
    </source>
</evidence>
<keyword evidence="2" id="KW-1133">Transmembrane helix</keyword>
<gene>
    <name evidence="3" type="ordered locus">Cd36_80940</name>
    <name evidence="4" type="ORF">CD36_80940</name>
</gene>
<organism evidence="4 5">
    <name type="scientific">Candida dubliniensis (strain CD36 / ATCC MYA-646 / CBS 7987 / NCPF 3949 / NRRL Y-17841)</name>
    <name type="common">Yeast</name>
    <dbReference type="NCBI Taxonomy" id="573826"/>
    <lineage>
        <taxon>Eukaryota</taxon>
        <taxon>Fungi</taxon>
        <taxon>Dikarya</taxon>
        <taxon>Ascomycota</taxon>
        <taxon>Saccharomycotina</taxon>
        <taxon>Pichiomycetes</taxon>
        <taxon>Debaryomycetaceae</taxon>
        <taxon>Candida/Lodderomyces clade</taxon>
        <taxon>Candida</taxon>
    </lineage>
</organism>
<sequence length="582" mass="66190">MATTTKTKKKKLVYRQDPDGVFRLKKIDDNNSIKSVDLANKKKEVDNYLNELIDCSYSIVDDIPDKEIAQEEEKIINNNNPPQSYPEPEPQPQPQPTMKKVKPTTVNTSSKNLTIKPASTPPQPVVVVTEKIGEAKPEKKTSPPTPPTTPPQPPQEETKKKEQDTLITDIPSPTDFVTHEEIGEKKVEEVIIPAKPSIMSTFRELIRFHIPSFAFGIIATVIGTRYKDEIIYGAIGLTVLATGLAIVGILGLCLCLYLGLVKQSDLKVFSRYIDILKFRATEERPEEKVVVHEEIVAESESEPEHEHEHEQSEEVNMEEPQPEPQPEQYVAHDTEVIREIPIEPQPKLYQPKQKRASHPKVTPILIKDPHTQETGYQPLEEPQPPKPRRKSSTIRVTPYVYEPREPRKYSVIPTNNTIPLPGDSPTKTTTKHKLVHPKPLLQRIQTEPIKDLSRRNSKKSTGSESPTSTRSDPYYLLQNVPHHTKEKPHEIPPQVFKTKELPNLPHQAEELPFINEVRLVDAVSDDESDMIIPMEAPTSHYTAAIHDDNIYRNQSTKSRQSVLGTRANYRRFVSNVDNDYEY</sequence>
<feature type="compositionally biased region" description="Pro residues" evidence="1">
    <location>
        <begin position="143"/>
        <end position="154"/>
    </location>
</feature>
<keyword evidence="2" id="KW-0472">Membrane</keyword>
<evidence type="ECO:0000256" key="2">
    <source>
        <dbReference type="SAM" id="Phobius"/>
    </source>
</evidence>
<feature type="transmembrane region" description="Helical" evidence="2">
    <location>
        <begin position="205"/>
        <end position="224"/>
    </location>
</feature>
<proteinExistence type="predicted"/>
<evidence type="ECO:0000313" key="4">
    <source>
        <dbReference type="EMBL" id="CAX42623.1"/>
    </source>
</evidence>
<dbReference type="VEuPathDB" id="FungiDB:CD36_80940"/>
<feature type="compositionally biased region" description="Basic and acidic residues" evidence="1">
    <location>
        <begin position="302"/>
        <end position="312"/>
    </location>
</feature>
<feature type="transmembrane region" description="Helical" evidence="2">
    <location>
        <begin position="230"/>
        <end position="261"/>
    </location>
</feature>
<dbReference type="KEGG" id="cdu:CD36_80940"/>
<dbReference type="OrthoDB" id="4022827at2759"/>
<reference evidence="4 5" key="1">
    <citation type="journal article" date="2009" name="Genome Res.">
        <title>Comparative genomics of the fungal pathogens Candida dubliniensis and Candida albicans.</title>
        <authorList>
            <person name="Jackson A.P."/>
            <person name="Gamble J.A."/>
            <person name="Yeomans T."/>
            <person name="Moran G.P."/>
            <person name="Saunders D."/>
            <person name="Harris D."/>
            <person name="Aslett M."/>
            <person name="Barrell J.F."/>
            <person name="Butler G."/>
            <person name="Citiulo F."/>
            <person name="Coleman D.C."/>
            <person name="de Groot P.W.J."/>
            <person name="Goodwin T.J."/>
            <person name="Quail M.A."/>
            <person name="McQuillan J."/>
            <person name="Munro C.A."/>
            <person name="Pain A."/>
            <person name="Poulter R.T."/>
            <person name="Rajandream M.A."/>
            <person name="Renauld H."/>
            <person name="Spiering M.J."/>
            <person name="Tivey A."/>
            <person name="Gow N.A.R."/>
            <person name="Barrell B."/>
            <person name="Sullivan D.J."/>
            <person name="Berriman M."/>
        </authorList>
    </citation>
    <scope>NUCLEOTIDE SEQUENCE [LARGE SCALE GENOMIC DNA]</scope>
    <source>
        <strain evidence="5">CD36 / ATCC MYA-646 / CBS 7987 / NCPF 3949 / NRRL Y-17841</strain>
    </source>
</reference>
<feature type="region of interest" description="Disordered" evidence="1">
    <location>
        <begin position="367"/>
        <end position="474"/>
    </location>
</feature>
<dbReference type="HOGENOM" id="CLU_493461_0_0_1"/>
<keyword evidence="2" id="KW-0812">Transmembrane</keyword>
<keyword evidence="5" id="KW-1185">Reference proteome</keyword>
<dbReference type="EMBL" id="FM992690">
    <property type="protein sequence ID" value="CAX42623.1"/>
    <property type="molecule type" value="Genomic_DNA"/>
</dbReference>
<dbReference type="CGD" id="CAL0000170422">
    <property type="gene designation" value="Cd36_80940"/>
</dbReference>
<feature type="compositionally biased region" description="Pro residues" evidence="1">
    <location>
        <begin position="83"/>
        <end position="95"/>
    </location>
</feature>
<feature type="region of interest" description="Disordered" evidence="1">
    <location>
        <begin position="341"/>
        <end position="360"/>
    </location>
</feature>
<accession>B9WD73</accession>
<evidence type="ECO:0000313" key="5">
    <source>
        <dbReference type="Proteomes" id="UP000002605"/>
    </source>
</evidence>
<feature type="compositionally biased region" description="Polar residues" evidence="1">
    <location>
        <begin position="104"/>
        <end position="113"/>
    </location>
</feature>
<feature type="compositionally biased region" description="Basic and acidic residues" evidence="1">
    <location>
        <begin position="131"/>
        <end position="141"/>
    </location>
</feature>
<dbReference type="AlphaFoldDB" id="B9WD73"/>
<feature type="region of interest" description="Disordered" evidence="1">
    <location>
        <begin position="64"/>
        <end position="174"/>
    </location>
</feature>
<protein>
    <submittedName>
        <fullName evidence="4">Uncharacterized protein</fullName>
    </submittedName>
</protein>
<name>B9WD73_CANDC</name>
<dbReference type="eggNOG" id="ENOG502T4GY">
    <property type="taxonomic scope" value="Eukaryota"/>
</dbReference>
<dbReference type="GeneID" id="8046823"/>
<dbReference type="Proteomes" id="UP000002605">
    <property type="component" value="Chromosome 3"/>
</dbReference>
<dbReference type="RefSeq" id="XP_002419040.1">
    <property type="nucleotide sequence ID" value="XM_002418995.1"/>
</dbReference>
<feature type="compositionally biased region" description="Basic and acidic residues" evidence="1">
    <location>
        <begin position="64"/>
        <end position="75"/>
    </location>
</feature>
<feature type="region of interest" description="Disordered" evidence="1">
    <location>
        <begin position="293"/>
        <end position="327"/>
    </location>
</feature>
<feature type="compositionally biased region" description="Polar residues" evidence="1">
    <location>
        <begin position="459"/>
        <end position="471"/>
    </location>
</feature>
<evidence type="ECO:0000256" key="1">
    <source>
        <dbReference type="SAM" id="MobiDB-lite"/>
    </source>
</evidence>